<dbReference type="PANTHER" id="PTHR30349:SF64">
    <property type="entry name" value="PROPHAGE INTEGRASE INTD-RELATED"/>
    <property type="match status" value="1"/>
</dbReference>
<name>A0ABW3WL63_9FLAO</name>
<evidence type="ECO:0000313" key="5">
    <source>
        <dbReference type="Proteomes" id="UP001597241"/>
    </source>
</evidence>
<dbReference type="InterPro" id="IPR025269">
    <property type="entry name" value="SAM-like_dom"/>
</dbReference>
<evidence type="ECO:0000256" key="1">
    <source>
        <dbReference type="ARBA" id="ARBA00023125"/>
    </source>
</evidence>
<evidence type="ECO:0000313" key="4">
    <source>
        <dbReference type="EMBL" id="MFD1292396.1"/>
    </source>
</evidence>
<reference evidence="5" key="1">
    <citation type="journal article" date="2019" name="Int. J. Syst. Evol. Microbiol.">
        <title>The Global Catalogue of Microorganisms (GCM) 10K type strain sequencing project: providing services to taxonomists for standard genome sequencing and annotation.</title>
        <authorList>
            <consortium name="The Broad Institute Genomics Platform"/>
            <consortium name="The Broad Institute Genome Sequencing Center for Infectious Disease"/>
            <person name="Wu L."/>
            <person name="Ma J."/>
        </authorList>
    </citation>
    <scope>NUCLEOTIDE SEQUENCE [LARGE SCALE GENOMIC DNA]</scope>
    <source>
        <strain evidence="5">CCUG 62221</strain>
    </source>
</reference>
<evidence type="ECO:0000259" key="3">
    <source>
        <dbReference type="Pfam" id="PF13102"/>
    </source>
</evidence>
<dbReference type="PANTHER" id="PTHR30349">
    <property type="entry name" value="PHAGE INTEGRASE-RELATED"/>
    <property type="match status" value="1"/>
</dbReference>
<dbReference type="InterPro" id="IPR013762">
    <property type="entry name" value="Integrase-like_cat_sf"/>
</dbReference>
<sequence length="423" mass="49726">MASINFLYRSSKSEAPLNLRLLFRFNQVDYNFGVRTKLIVSKYYWMKQHNLKRSKDIEISNRIVEVNAEINNIKKHILAAFKKVMNPETISKEWLGTQLDQYYNPIQESKNVPIDLVGFIDYYIEQRKDEVTTASKVKFNVIKHKMERLQLSLNKTLFINDINQDFKSDFVKYYKLESYSQNTAQRELNIIKTFCKYARSKGVEVHPELDALKLEKEKTVKIYLSFEELEKIENADLEKDYLINARDWLIISCYTGQRVSDFMRFNKEMIRLEKDNEGNEKSLIEFVQKKTNKKMTIPLHNKVLELLSKRNGDFPRPISDQRYNEFIKKVCEVAEINEQIEGKKQLNISNDPKISKIRNVEGVYPKCDLVTSHIGRRSFATNFYGDIPTTLLINVTGHSTETMFLNYIGKSNKDLAMALTKYF</sequence>
<dbReference type="RefSeq" id="WP_386806979.1">
    <property type="nucleotide sequence ID" value="NZ_JBHTMV010000001.1"/>
</dbReference>
<keyword evidence="1" id="KW-0238">DNA-binding</keyword>
<dbReference type="Gene3D" id="1.10.150.130">
    <property type="match status" value="1"/>
</dbReference>
<feature type="domain" description="Phage integrase SAM-like" evidence="3">
    <location>
        <begin position="116"/>
        <end position="203"/>
    </location>
</feature>
<dbReference type="SUPFAM" id="SSF56349">
    <property type="entry name" value="DNA breaking-rejoining enzymes"/>
    <property type="match status" value="1"/>
</dbReference>
<dbReference type="InterPro" id="IPR050090">
    <property type="entry name" value="Tyrosine_recombinase_XerCD"/>
</dbReference>
<dbReference type="InterPro" id="IPR011010">
    <property type="entry name" value="DNA_brk_join_enz"/>
</dbReference>
<dbReference type="Pfam" id="PF13102">
    <property type="entry name" value="Phage_int_SAM_5"/>
    <property type="match status" value="1"/>
</dbReference>
<accession>A0ABW3WL63</accession>
<evidence type="ECO:0000256" key="2">
    <source>
        <dbReference type="ARBA" id="ARBA00023172"/>
    </source>
</evidence>
<gene>
    <name evidence="4" type="ORF">ACFQ5N_00995</name>
</gene>
<protein>
    <submittedName>
        <fullName evidence="4">Tyrosine-type recombinase/integrase</fullName>
    </submittedName>
</protein>
<keyword evidence="5" id="KW-1185">Reference proteome</keyword>
<proteinExistence type="predicted"/>
<dbReference type="Gene3D" id="1.10.443.10">
    <property type="entry name" value="Intergrase catalytic core"/>
    <property type="match status" value="1"/>
</dbReference>
<dbReference type="Proteomes" id="UP001597241">
    <property type="component" value="Unassembled WGS sequence"/>
</dbReference>
<dbReference type="EMBL" id="JBHTMV010000001">
    <property type="protein sequence ID" value="MFD1292396.1"/>
    <property type="molecule type" value="Genomic_DNA"/>
</dbReference>
<dbReference type="InterPro" id="IPR010998">
    <property type="entry name" value="Integrase_recombinase_N"/>
</dbReference>
<keyword evidence="2" id="KW-0233">DNA recombination</keyword>
<comment type="caution">
    <text evidence="4">The sequence shown here is derived from an EMBL/GenBank/DDBJ whole genome shotgun (WGS) entry which is preliminary data.</text>
</comment>
<organism evidence="4 5">
    <name type="scientific">Lutibacter holmesii</name>
    <dbReference type="NCBI Taxonomy" id="1137985"/>
    <lineage>
        <taxon>Bacteria</taxon>
        <taxon>Pseudomonadati</taxon>
        <taxon>Bacteroidota</taxon>
        <taxon>Flavobacteriia</taxon>
        <taxon>Flavobacteriales</taxon>
        <taxon>Flavobacteriaceae</taxon>
        <taxon>Lutibacter</taxon>
    </lineage>
</organism>